<dbReference type="FunFam" id="2.40.40.20:FF:000012">
    <property type="entry name" value="Vesicle-fusing ATPase protein"/>
    <property type="match status" value="1"/>
</dbReference>
<feature type="region of interest" description="Disordered" evidence="12">
    <location>
        <begin position="1"/>
        <end position="44"/>
    </location>
</feature>
<dbReference type="Gene3D" id="3.40.50.300">
    <property type="entry name" value="P-loop containing nucleotide triphosphate hydrolases"/>
    <property type="match status" value="2"/>
</dbReference>
<dbReference type="GO" id="GO:0048219">
    <property type="term" value="P:inter-Golgi cisterna vesicle-mediated transport"/>
    <property type="evidence" value="ECO:0007669"/>
    <property type="project" value="EnsemblFungi"/>
</dbReference>
<feature type="domain" description="CDC48 N-terminal subdomain" evidence="14">
    <location>
        <begin position="53"/>
        <end position="132"/>
    </location>
</feature>
<dbReference type="InterPro" id="IPR003338">
    <property type="entry name" value="CDC4_N-term_subdom"/>
</dbReference>
<dbReference type="GO" id="GO:0016887">
    <property type="term" value="F:ATP hydrolysis activity"/>
    <property type="evidence" value="ECO:0007669"/>
    <property type="project" value="EnsemblFungi"/>
</dbReference>
<keyword evidence="7 11" id="KW-0931">ER-Golgi transport</keyword>
<feature type="domain" description="AAA+ ATPase" evidence="13">
    <location>
        <begin position="316"/>
        <end position="464"/>
    </location>
</feature>
<dbReference type="InterPro" id="IPR004201">
    <property type="entry name" value="Cdc48_dom2"/>
</dbReference>
<dbReference type="InterPro" id="IPR003593">
    <property type="entry name" value="AAA+_ATPase"/>
</dbReference>
<gene>
    <name evidence="15" type="ORF">FOB60_000274</name>
</gene>
<accession>A0A8X7NQV2</accession>
<dbReference type="InterPro" id="IPR029067">
    <property type="entry name" value="CDC48_domain_2-like_sf"/>
</dbReference>
<evidence type="ECO:0000256" key="12">
    <source>
        <dbReference type="SAM" id="MobiDB-lite"/>
    </source>
</evidence>
<dbReference type="Gene3D" id="3.10.330.10">
    <property type="match status" value="1"/>
</dbReference>
<dbReference type="PROSITE" id="PS00674">
    <property type="entry name" value="AAA"/>
    <property type="match status" value="1"/>
</dbReference>
<dbReference type="Pfam" id="PF00004">
    <property type="entry name" value="AAA"/>
    <property type="match status" value="2"/>
</dbReference>
<evidence type="ECO:0000256" key="4">
    <source>
        <dbReference type="ARBA" id="ARBA00022490"/>
    </source>
</evidence>
<evidence type="ECO:0000256" key="11">
    <source>
        <dbReference type="RuleBase" id="RU367045"/>
    </source>
</evidence>
<dbReference type="InterPro" id="IPR039812">
    <property type="entry name" value="Vesicle-fus_ATPase"/>
</dbReference>
<protein>
    <recommendedName>
        <fullName evidence="10 11">Vesicular-fusion protein SEC18</fullName>
    </recommendedName>
</protein>
<dbReference type="EMBL" id="JABWAB010000001">
    <property type="protein sequence ID" value="KAF6058692.1"/>
    <property type="molecule type" value="Genomic_DNA"/>
</dbReference>
<dbReference type="InterPro" id="IPR027417">
    <property type="entry name" value="P-loop_NTPase"/>
</dbReference>
<comment type="similarity">
    <text evidence="2 11">Belongs to the AAA ATPase family.</text>
</comment>
<dbReference type="GO" id="GO:0005795">
    <property type="term" value="C:Golgi stack"/>
    <property type="evidence" value="ECO:0007669"/>
    <property type="project" value="TreeGrafter"/>
</dbReference>
<evidence type="ECO:0000256" key="5">
    <source>
        <dbReference type="ARBA" id="ARBA00022741"/>
    </source>
</evidence>
<dbReference type="GO" id="GO:0006888">
    <property type="term" value="P:endoplasmic reticulum to Golgi vesicle-mediated transport"/>
    <property type="evidence" value="ECO:0007669"/>
    <property type="project" value="EnsemblFungi"/>
</dbReference>
<dbReference type="PANTHER" id="PTHR23078:SF3">
    <property type="entry name" value="VESICLE-FUSING ATPASE"/>
    <property type="match status" value="1"/>
</dbReference>
<evidence type="ECO:0000259" key="13">
    <source>
        <dbReference type="SMART" id="SM00382"/>
    </source>
</evidence>
<dbReference type="Proteomes" id="UP000590412">
    <property type="component" value="Unassembled WGS sequence"/>
</dbReference>
<evidence type="ECO:0000256" key="7">
    <source>
        <dbReference type="ARBA" id="ARBA00022892"/>
    </source>
</evidence>
<keyword evidence="8 11" id="KW-0653">Protein transport</keyword>
<evidence type="ECO:0000256" key="8">
    <source>
        <dbReference type="ARBA" id="ARBA00022927"/>
    </source>
</evidence>
<comment type="caution">
    <text evidence="15">The sequence shown here is derived from an EMBL/GenBank/DDBJ whole genome shotgun (WGS) entry which is preliminary data.</text>
</comment>
<organism evidence="15 16">
    <name type="scientific">Candida parapsilosis</name>
    <name type="common">Yeast</name>
    <dbReference type="NCBI Taxonomy" id="5480"/>
    <lineage>
        <taxon>Eukaryota</taxon>
        <taxon>Fungi</taxon>
        <taxon>Dikarya</taxon>
        <taxon>Ascomycota</taxon>
        <taxon>Saccharomycotina</taxon>
        <taxon>Pichiomycetes</taxon>
        <taxon>Debaryomycetaceae</taxon>
        <taxon>Candida/Lodderomyces clade</taxon>
        <taxon>Candida</taxon>
    </lineage>
</organism>
<evidence type="ECO:0000256" key="10">
    <source>
        <dbReference type="ARBA" id="ARBA00068637"/>
    </source>
</evidence>
<proteinExistence type="inferred from homology"/>
<dbReference type="GO" id="GO:0000045">
    <property type="term" value="P:autophagosome assembly"/>
    <property type="evidence" value="ECO:0007669"/>
    <property type="project" value="EnsemblFungi"/>
</dbReference>
<dbReference type="SUPFAM" id="SSF54585">
    <property type="entry name" value="Cdc48 domain 2-like"/>
    <property type="match status" value="1"/>
</dbReference>
<sequence length="801" mass="89585">MHPNSSSPMMEKFGFHKVTNSPTSPNQAKITHNISDRPHLPPRHEPVEAFRKQLRVANAPGNDVVVANCVAVSPGDFPHLPDRTPVILDGVFVYSIAKDERVKPGHIGLAGNMRSWGKYSFDQIVNVETYDIFQSGQQQQYLGAIDLSIDFVKAKSNSSALNHDELVNIFHQKYENQILQPTQVIYMDFHNVYYTVKVEQVQIIDVNTKDNLPSFKDSGDIKTKGIFIKSTDVVFYPYEGSKINISKSKSLKSRIFGGNGAHETRRHTRKQIINPDFKLEDLGIGGLDSEFQDIFRRAFNSRILPPEIAEKLDYKHCKGLLLYGPPGTGKTLIARKLSKMLNGKEPKIVNGPEMLSKYVGASEENIRNLFKDAEAEYKLKGEDSDLHVIIFDELDSVFKQRGSGKSDGTGVGDNVVNQLLSKMDGVDQLNNILVIGMTNRLDLIDTALLRPGRFEIQIEIALPDEKGRKDIFMIHTKKLRENGLLTKDVNLDELSMLTKNFTGAEIEGLCNSAKSYAVSRHTKKGSLAQIDPESINNMHITRNDFLLALNDIRPAFGTDEEDLAQQAQHGIIQFNQTITNIFEKGQSIIDVVRSSESETLRSLLLYGPPGVGKTAIATTLALNSDFPFIKMLSAETLVGMGEARKIQEIDNVFRDVHKSPLNVLVIDKIENIINYNPIGPRFSNDVLQVLNVYLTKKPPRGRRLLIIGTTSQYSVLKHMNLVDSFNDAIAVPPIRTIEEVGKVMDKLGFMTPDQRQDVLQQLGQYDINIGVKSLIDVLMVSKYARDSVDDVVNNIVEKMTA</sequence>
<dbReference type="InterPro" id="IPR041569">
    <property type="entry name" value="AAA_lid_3"/>
</dbReference>
<evidence type="ECO:0000256" key="2">
    <source>
        <dbReference type="ARBA" id="ARBA00006914"/>
    </source>
</evidence>
<dbReference type="SUPFAM" id="SSF50692">
    <property type="entry name" value="ADC-like"/>
    <property type="match status" value="1"/>
</dbReference>
<dbReference type="GO" id="GO:0042144">
    <property type="term" value="P:vacuole fusion, non-autophagic"/>
    <property type="evidence" value="ECO:0007669"/>
    <property type="project" value="EnsemblFungi"/>
</dbReference>
<evidence type="ECO:0000256" key="3">
    <source>
        <dbReference type="ARBA" id="ARBA00022448"/>
    </source>
</evidence>
<keyword evidence="11" id="KW-0378">Hydrolase</keyword>
<evidence type="ECO:0000256" key="1">
    <source>
        <dbReference type="ARBA" id="ARBA00004496"/>
    </source>
</evidence>
<evidence type="ECO:0000259" key="14">
    <source>
        <dbReference type="SMART" id="SM01073"/>
    </source>
</evidence>
<dbReference type="GO" id="GO:0035494">
    <property type="term" value="P:SNARE complex disassembly"/>
    <property type="evidence" value="ECO:0007669"/>
    <property type="project" value="EnsemblFungi"/>
</dbReference>
<feature type="domain" description="AAA+ ATPase" evidence="13">
    <location>
        <begin position="599"/>
        <end position="735"/>
    </location>
</feature>
<dbReference type="InterPro" id="IPR003960">
    <property type="entry name" value="ATPase_AAA_CS"/>
</dbReference>
<dbReference type="SUPFAM" id="SSF52540">
    <property type="entry name" value="P-loop containing nucleoside triphosphate hydrolases"/>
    <property type="match status" value="2"/>
</dbReference>
<dbReference type="InterPro" id="IPR009010">
    <property type="entry name" value="Asp_de-COase-like_dom_sf"/>
</dbReference>
<evidence type="ECO:0000256" key="6">
    <source>
        <dbReference type="ARBA" id="ARBA00022840"/>
    </source>
</evidence>
<dbReference type="SMART" id="SM00382">
    <property type="entry name" value="AAA"/>
    <property type="match status" value="2"/>
</dbReference>
<dbReference type="CDD" id="cd19504">
    <property type="entry name" value="RecA-like_NSF-SEC18_r1-like"/>
    <property type="match status" value="1"/>
</dbReference>
<dbReference type="GO" id="GO:0043001">
    <property type="term" value="P:Golgi to plasma membrane protein transport"/>
    <property type="evidence" value="ECO:0007669"/>
    <property type="project" value="EnsemblFungi"/>
</dbReference>
<dbReference type="InterPro" id="IPR003959">
    <property type="entry name" value="ATPase_AAA_core"/>
</dbReference>
<keyword evidence="4 11" id="KW-0963">Cytoplasm</keyword>
<dbReference type="Pfam" id="PF02359">
    <property type="entry name" value="CDC48_N"/>
    <property type="match status" value="1"/>
</dbReference>
<evidence type="ECO:0000256" key="9">
    <source>
        <dbReference type="ARBA" id="ARBA00056429"/>
    </source>
</evidence>
<evidence type="ECO:0000313" key="15">
    <source>
        <dbReference type="EMBL" id="KAF6058692.1"/>
    </source>
</evidence>
<dbReference type="GO" id="GO:0000149">
    <property type="term" value="F:SNARE binding"/>
    <property type="evidence" value="ECO:0007669"/>
    <property type="project" value="EnsemblFungi"/>
</dbReference>
<dbReference type="OrthoDB" id="9982946at2759"/>
<dbReference type="Pfam" id="PF02933">
    <property type="entry name" value="CDC48_2"/>
    <property type="match status" value="1"/>
</dbReference>
<reference evidence="15" key="1">
    <citation type="submission" date="2020-03" db="EMBL/GenBank/DDBJ databases">
        <title>FDA dAtabase for Regulatory Grade micrObial Sequences (FDA-ARGOS): Supporting development and validation of Infectious Disease Dx tests.</title>
        <authorList>
            <person name="Campos J."/>
            <person name="Goldberg B."/>
            <person name="Tallon L."/>
            <person name="Sadzewicz L."/>
            <person name="Vavikolanu K."/>
            <person name="Mehta A."/>
            <person name="Aluvathingal J."/>
            <person name="Nadendla S."/>
            <person name="Nandy P."/>
            <person name="Geyer C."/>
            <person name="Yan Y."/>
            <person name="Sichtig H."/>
        </authorList>
    </citation>
    <scope>NUCLEOTIDE SEQUENCE [LARGE SCALE GENOMIC DNA]</scope>
    <source>
        <strain evidence="15">FDAARGOS_652</strain>
    </source>
</reference>
<dbReference type="FunFam" id="3.40.50.300:FF:000166">
    <property type="entry name" value="vesicle-fusing ATPase isoform X1"/>
    <property type="match status" value="1"/>
</dbReference>
<dbReference type="PANTHER" id="PTHR23078">
    <property type="entry name" value="VESICULAR-FUSION PROTEIN NSF"/>
    <property type="match status" value="1"/>
</dbReference>
<dbReference type="Pfam" id="PF17862">
    <property type="entry name" value="AAA_lid_3"/>
    <property type="match status" value="1"/>
</dbReference>
<dbReference type="GO" id="GO:0005524">
    <property type="term" value="F:ATP binding"/>
    <property type="evidence" value="ECO:0007669"/>
    <property type="project" value="UniProtKB-UniRule"/>
</dbReference>
<evidence type="ECO:0000313" key="16">
    <source>
        <dbReference type="Proteomes" id="UP000590412"/>
    </source>
</evidence>
<feature type="compositionally biased region" description="Polar residues" evidence="12">
    <location>
        <begin position="18"/>
        <end position="33"/>
    </location>
</feature>
<comment type="subcellular location">
    <subcellularLocation>
        <location evidence="1 11">Cytoplasm</location>
    </subcellularLocation>
</comment>
<keyword evidence="3 11" id="KW-0813">Transport</keyword>
<keyword evidence="6 11" id="KW-0067">ATP-binding</keyword>
<feature type="compositionally biased region" description="Basic and acidic residues" evidence="12">
    <location>
        <begin position="34"/>
        <end position="44"/>
    </location>
</feature>
<dbReference type="GO" id="GO:0048280">
    <property type="term" value="P:vesicle fusion with Golgi apparatus"/>
    <property type="evidence" value="ECO:0007669"/>
    <property type="project" value="EnsemblFungi"/>
</dbReference>
<dbReference type="FunFam" id="3.40.50.300:FF:000187">
    <property type="entry name" value="Vesicular-fusion ATPase SEC18"/>
    <property type="match status" value="1"/>
</dbReference>
<keyword evidence="5 11" id="KW-0547">Nucleotide-binding</keyword>
<dbReference type="SMART" id="SM01073">
    <property type="entry name" value="CDC48_N"/>
    <property type="match status" value="1"/>
</dbReference>
<dbReference type="Gene3D" id="2.40.40.20">
    <property type="match status" value="1"/>
</dbReference>
<dbReference type="GO" id="GO:0070300">
    <property type="term" value="F:phosphatidic acid binding"/>
    <property type="evidence" value="ECO:0007669"/>
    <property type="project" value="EnsemblFungi"/>
</dbReference>
<dbReference type="FunFam" id="1.10.8.60:FF:000127">
    <property type="entry name" value="Vesicular-fusion protein SEC18"/>
    <property type="match status" value="1"/>
</dbReference>
<dbReference type="Gene3D" id="1.10.8.60">
    <property type="match status" value="1"/>
</dbReference>
<dbReference type="AlphaFoldDB" id="A0A8X7NQV2"/>
<name>A0A8X7NQV2_CANPA</name>
<comment type="function">
    <text evidence="9 11">Required for vesicle-mediated transport. Catalyzes the fusion of transport vesicles within the Golgi cisternae. Is also required for transport from the endoplasmic reticulum to the Golgi stack. Seems to function as a fusion protein required for the delivery of cargo proteins to all compartments of the Golgi stack independent of vesicle origin.</text>
</comment>
<dbReference type="CDD" id="cd00009">
    <property type="entry name" value="AAA"/>
    <property type="match status" value="1"/>
</dbReference>